<dbReference type="SUPFAM" id="SSF56672">
    <property type="entry name" value="DNA/RNA polymerases"/>
    <property type="match status" value="1"/>
</dbReference>
<accession>A0AAE1HNH6</accession>
<dbReference type="FunFam" id="3.30.420.10:FF:000032">
    <property type="entry name" value="Retrovirus-related Pol polyprotein from transposon 297-like Protein"/>
    <property type="match status" value="1"/>
</dbReference>
<dbReference type="EMBL" id="JAHWGI010001195">
    <property type="protein sequence ID" value="KAK3924595.1"/>
    <property type="molecule type" value="Genomic_DNA"/>
</dbReference>
<dbReference type="PANTHER" id="PTHR37984:SF5">
    <property type="entry name" value="PROTEIN NYNRIN-LIKE"/>
    <property type="match status" value="1"/>
</dbReference>
<protein>
    <submittedName>
        <fullName evidence="3">Gag-Pol polyprotein</fullName>
    </submittedName>
</protein>
<dbReference type="GO" id="GO:0015074">
    <property type="term" value="P:DNA integration"/>
    <property type="evidence" value="ECO:0007669"/>
    <property type="project" value="InterPro"/>
</dbReference>
<dbReference type="GO" id="GO:0071897">
    <property type="term" value="P:DNA biosynthetic process"/>
    <property type="evidence" value="ECO:0007669"/>
    <property type="project" value="UniProtKB-ARBA"/>
</dbReference>
<feature type="domain" description="Reverse transcriptase" evidence="1">
    <location>
        <begin position="1"/>
        <end position="138"/>
    </location>
</feature>
<dbReference type="Proteomes" id="UP001219518">
    <property type="component" value="Unassembled WGS sequence"/>
</dbReference>
<dbReference type="Pfam" id="PF00078">
    <property type="entry name" value="RVT_1"/>
    <property type="match status" value="1"/>
</dbReference>
<sequence>MGGKKMYHAFDLAHGYHNLEIHPDDQPKTAIILPEGLGLAHRQFEFTRLSFGLAAAPGAFQYITDRVITPAKVKTPENDLGETVSVYLDDICIGGDNFTQMLQKLEALFNRIRAAGFLLKAKKCELFQPEVSYLGHKLSEKGIKTDQNKIDKILSWPAPTNVKEERKQIRLTNNTITVNWTKVVPDGMSPTDIRKAQLLDPDIMPIMVAVQDQKKPEFQEIAENSNKTRSLWFQFNSLVIEGGVLYRKFEHPSGLKEKEELQLILPTKLEGVLHGRWHVDICGPISPKSREGHEYILVAVEAFSGWPVVVPLYKQTADEIAQALITHVFSIFGAPQSLLTDQGKAFDSKLFQEIMELYQIKKLRTTAFHPATNGKAERWIKTLKQHLMILVEQDRENWPKYLPFIAQAYRNLPHSSHKFSPYEVMFGAAMRSPLDAERGSPPKNVDMHKLYPMWVRKTMQGIHEVVADMNRKAAKRMKAYYDRNATLSPFLEGDLVYLYYPRRVTGISAKLTTRWEGPYKVVNLINDCNARIERVDNPSKKLIVHIDRLAQCPAEEANVNKQDDMRNAWLLFVQ</sequence>
<evidence type="ECO:0000313" key="4">
    <source>
        <dbReference type="Proteomes" id="UP001219518"/>
    </source>
</evidence>
<dbReference type="CDD" id="cd01647">
    <property type="entry name" value="RT_LTR"/>
    <property type="match status" value="1"/>
</dbReference>
<proteinExistence type="predicted"/>
<dbReference type="InterPro" id="IPR043128">
    <property type="entry name" value="Rev_trsase/Diguanyl_cyclase"/>
</dbReference>
<dbReference type="Pfam" id="PF00665">
    <property type="entry name" value="rve"/>
    <property type="match status" value="1"/>
</dbReference>
<dbReference type="Pfam" id="PF22938">
    <property type="entry name" value="Integrase_p58_C"/>
    <property type="match status" value="1"/>
</dbReference>
<dbReference type="InterPro" id="IPR012337">
    <property type="entry name" value="RNaseH-like_sf"/>
</dbReference>
<evidence type="ECO:0000259" key="1">
    <source>
        <dbReference type="PROSITE" id="PS50878"/>
    </source>
</evidence>
<comment type="caution">
    <text evidence="3">The sequence shown here is derived from an EMBL/GenBank/DDBJ whole genome shotgun (WGS) entry which is preliminary data.</text>
</comment>
<dbReference type="SUPFAM" id="SSF53098">
    <property type="entry name" value="Ribonuclease H-like"/>
    <property type="match status" value="1"/>
</dbReference>
<dbReference type="GO" id="GO:0003676">
    <property type="term" value="F:nucleic acid binding"/>
    <property type="evidence" value="ECO:0007669"/>
    <property type="project" value="InterPro"/>
</dbReference>
<dbReference type="Gene3D" id="3.10.10.10">
    <property type="entry name" value="HIV Type 1 Reverse Transcriptase, subunit A, domain 1"/>
    <property type="match status" value="1"/>
</dbReference>
<dbReference type="PANTHER" id="PTHR37984">
    <property type="entry name" value="PROTEIN CBG26694"/>
    <property type="match status" value="1"/>
</dbReference>
<feature type="domain" description="Integrase catalytic" evidence="2">
    <location>
        <begin position="262"/>
        <end position="429"/>
    </location>
</feature>
<dbReference type="InterPro" id="IPR054465">
    <property type="entry name" value="Integrase_p58-like_C"/>
</dbReference>
<dbReference type="PROSITE" id="PS50994">
    <property type="entry name" value="INTEGRASE"/>
    <property type="match status" value="1"/>
</dbReference>
<name>A0AAE1HNH6_9NEOP</name>
<dbReference type="InterPro" id="IPR050951">
    <property type="entry name" value="Retrovirus_Pol_polyprotein"/>
</dbReference>
<keyword evidence="4" id="KW-1185">Reference proteome</keyword>
<organism evidence="3 4">
    <name type="scientific">Frankliniella fusca</name>
    <dbReference type="NCBI Taxonomy" id="407009"/>
    <lineage>
        <taxon>Eukaryota</taxon>
        <taxon>Metazoa</taxon>
        <taxon>Ecdysozoa</taxon>
        <taxon>Arthropoda</taxon>
        <taxon>Hexapoda</taxon>
        <taxon>Insecta</taxon>
        <taxon>Pterygota</taxon>
        <taxon>Neoptera</taxon>
        <taxon>Paraneoptera</taxon>
        <taxon>Thysanoptera</taxon>
        <taxon>Terebrantia</taxon>
        <taxon>Thripoidea</taxon>
        <taxon>Thripidae</taxon>
        <taxon>Frankliniella</taxon>
    </lineage>
</organism>
<evidence type="ECO:0000313" key="3">
    <source>
        <dbReference type="EMBL" id="KAK3924595.1"/>
    </source>
</evidence>
<dbReference type="GO" id="GO:0042575">
    <property type="term" value="C:DNA polymerase complex"/>
    <property type="evidence" value="ECO:0007669"/>
    <property type="project" value="UniProtKB-ARBA"/>
</dbReference>
<dbReference type="InterPro" id="IPR043502">
    <property type="entry name" value="DNA/RNA_pol_sf"/>
</dbReference>
<dbReference type="AlphaFoldDB" id="A0AAE1HNH6"/>
<dbReference type="PROSITE" id="PS50878">
    <property type="entry name" value="RT_POL"/>
    <property type="match status" value="1"/>
</dbReference>
<reference evidence="3" key="1">
    <citation type="submission" date="2021-07" db="EMBL/GenBank/DDBJ databases">
        <authorList>
            <person name="Catto M.A."/>
            <person name="Jacobson A."/>
            <person name="Kennedy G."/>
            <person name="Labadie P."/>
            <person name="Hunt B.G."/>
            <person name="Srinivasan R."/>
        </authorList>
    </citation>
    <scope>NUCLEOTIDE SEQUENCE</scope>
    <source>
        <strain evidence="3">PL_HMW_Pooled</strain>
        <tissue evidence="3">Head</tissue>
    </source>
</reference>
<dbReference type="InterPro" id="IPR000477">
    <property type="entry name" value="RT_dom"/>
</dbReference>
<gene>
    <name evidence="3" type="ORF">KUF71_012728</name>
</gene>
<dbReference type="InterPro" id="IPR001584">
    <property type="entry name" value="Integrase_cat-core"/>
</dbReference>
<dbReference type="InterPro" id="IPR036397">
    <property type="entry name" value="RNaseH_sf"/>
</dbReference>
<evidence type="ECO:0000259" key="2">
    <source>
        <dbReference type="PROSITE" id="PS50994"/>
    </source>
</evidence>
<dbReference type="Gene3D" id="3.30.70.270">
    <property type="match status" value="1"/>
</dbReference>
<dbReference type="Gene3D" id="3.30.420.10">
    <property type="entry name" value="Ribonuclease H-like superfamily/Ribonuclease H"/>
    <property type="match status" value="1"/>
</dbReference>
<reference evidence="3" key="2">
    <citation type="journal article" date="2023" name="BMC Genomics">
        <title>Pest status, molecular evolution, and epigenetic factors derived from the genome assembly of Frankliniella fusca, a thysanopteran phytovirus vector.</title>
        <authorList>
            <person name="Catto M.A."/>
            <person name="Labadie P.E."/>
            <person name="Jacobson A.L."/>
            <person name="Kennedy G.G."/>
            <person name="Srinivasan R."/>
            <person name="Hunt B.G."/>
        </authorList>
    </citation>
    <scope>NUCLEOTIDE SEQUENCE</scope>
    <source>
        <strain evidence="3">PL_HMW_Pooled</strain>
    </source>
</reference>